<dbReference type="InterPro" id="IPR002110">
    <property type="entry name" value="Ankyrin_rpt"/>
</dbReference>
<evidence type="ECO:0000256" key="3">
    <source>
        <dbReference type="PROSITE-ProRule" id="PRU00023"/>
    </source>
</evidence>
<name>A0ABR0WVL2_REHGL</name>
<evidence type="ECO:0000313" key="4">
    <source>
        <dbReference type="EMBL" id="KAK6151507.1"/>
    </source>
</evidence>
<evidence type="ECO:0000256" key="1">
    <source>
        <dbReference type="ARBA" id="ARBA00022737"/>
    </source>
</evidence>
<evidence type="ECO:0000313" key="5">
    <source>
        <dbReference type="Proteomes" id="UP001318860"/>
    </source>
</evidence>
<dbReference type="PANTHER" id="PTHR24161:SF85">
    <property type="entry name" value="PALMITOYLTRANSFERASE HIP14"/>
    <property type="match status" value="1"/>
</dbReference>
<feature type="repeat" description="ANK" evidence="3">
    <location>
        <begin position="168"/>
        <end position="189"/>
    </location>
</feature>
<dbReference type="Pfam" id="PF00023">
    <property type="entry name" value="Ank"/>
    <property type="match status" value="2"/>
</dbReference>
<dbReference type="Gene3D" id="1.25.40.20">
    <property type="entry name" value="Ankyrin repeat-containing domain"/>
    <property type="match status" value="2"/>
</dbReference>
<keyword evidence="1" id="KW-0677">Repeat</keyword>
<dbReference type="PROSITE" id="PS50297">
    <property type="entry name" value="ANK_REP_REGION"/>
    <property type="match status" value="4"/>
</dbReference>
<organism evidence="4 5">
    <name type="scientific">Rehmannia glutinosa</name>
    <name type="common">Chinese foxglove</name>
    <dbReference type="NCBI Taxonomy" id="99300"/>
    <lineage>
        <taxon>Eukaryota</taxon>
        <taxon>Viridiplantae</taxon>
        <taxon>Streptophyta</taxon>
        <taxon>Embryophyta</taxon>
        <taxon>Tracheophyta</taxon>
        <taxon>Spermatophyta</taxon>
        <taxon>Magnoliopsida</taxon>
        <taxon>eudicotyledons</taxon>
        <taxon>Gunneridae</taxon>
        <taxon>Pentapetalae</taxon>
        <taxon>asterids</taxon>
        <taxon>lamiids</taxon>
        <taxon>Lamiales</taxon>
        <taxon>Orobanchaceae</taxon>
        <taxon>Rehmannieae</taxon>
        <taxon>Rehmannia</taxon>
    </lineage>
</organism>
<reference evidence="4 5" key="1">
    <citation type="journal article" date="2021" name="Comput. Struct. Biotechnol. J.">
        <title>De novo genome assembly of the potent medicinal plant Rehmannia glutinosa using nanopore technology.</title>
        <authorList>
            <person name="Ma L."/>
            <person name="Dong C."/>
            <person name="Song C."/>
            <person name="Wang X."/>
            <person name="Zheng X."/>
            <person name="Niu Y."/>
            <person name="Chen S."/>
            <person name="Feng W."/>
        </authorList>
    </citation>
    <scope>NUCLEOTIDE SEQUENCE [LARGE SCALE GENOMIC DNA]</scope>
    <source>
        <strain evidence="4">DH-2019</strain>
    </source>
</reference>
<dbReference type="SMART" id="SM00248">
    <property type="entry name" value="ANK"/>
    <property type="match status" value="4"/>
</dbReference>
<evidence type="ECO:0000256" key="2">
    <source>
        <dbReference type="ARBA" id="ARBA00023043"/>
    </source>
</evidence>
<proteinExistence type="predicted"/>
<dbReference type="Proteomes" id="UP001318860">
    <property type="component" value="Unassembled WGS sequence"/>
</dbReference>
<protein>
    <submittedName>
        <fullName evidence="4">Uncharacterized protein</fullName>
    </submittedName>
</protein>
<dbReference type="PROSITE" id="PS50088">
    <property type="entry name" value="ANK_REPEAT"/>
    <property type="match status" value="4"/>
</dbReference>
<keyword evidence="5" id="KW-1185">Reference proteome</keyword>
<gene>
    <name evidence="4" type="ORF">DH2020_014142</name>
</gene>
<dbReference type="InterPro" id="IPR036770">
    <property type="entry name" value="Ankyrin_rpt-contain_sf"/>
</dbReference>
<accession>A0ABR0WVL2</accession>
<dbReference type="PANTHER" id="PTHR24161">
    <property type="entry name" value="ANK_REP_REGION DOMAIN-CONTAINING PROTEIN-RELATED"/>
    <property type="match status" value="1"/>
</dbReference>
<keyword evidence="2 3" id="KW-0040">ANK repeat</keyword>
<sequence length="480" mass="52366">MFCIWERLVSAARDGDLQEAKALLEYNPRLARYSTFGVRNSPLHYSAAQGHHEIVALLLESGVDVNLRNYRGQTALMQACQHGHWEVVQILILFKANIHRTDYLNGGTALHLAALNGHVRCIRLLLADHIPSNPSFCGLLRKKSRNDESVSEFDEGALHAIINRSADGGVTALHMAALNGHVETVHLLLGSRGLSVSNVTVQDGATIDLIVQDMNFRAYASVVLVSVGAGSTPLHYAACGGTQRSAARGASLTTENANGWTPLKVARSWHRDWLEDILTQESGGERRLSPSPYLCLPLMSIVEIARECGWRNNDVPSTCLDPCAVCLEKKVYSCCRSTSTMGRGPPGSIACPYAATGLFHSLSLETRPIVKEMARMRSLPFCTCSTDIPQPNKSLETALCKPDFPCAPLGPLSSFQSVSCQSFPSVKFSPGLCMGARDDTNSEDQLVKCSRPSFRRSNSQNEGRRWLCSFSQSVPTESSC</sequence>
<feature type="repeat" description="ANK" evidence="3">
    <location>
        <begin position="38"/>
        <end position="70"/>
    </location>
</feature>
<dbReference type="Pfam" id="PF12796">
    <property type="entry name" value="Ank_2"/>
    <property type="match status" value="1"/>
</dbReference>
<dbReference type="EMBL" id="JABTTQ020000007">
    <property type="protein sequence ID" value="KAK6151507.1"/>
    <property type="molecule type" value="Genomic_DNA"/>
</dbReference>
<dbReference type="SUPFAM" id="SSF48403">
    <property type="entry name" value="Ankyrin repeat"/>
    <property type="match status" value="1"/>
</dbReference>
<feature type="repeat" description="ANK" evidence="3">
    <location>
        <begin position="105"/>
        <end position="126"/>
    </location>
</feature>
<comment type="caution">
    <text evidence="4">The sequence shown here is derived from an EMBL/GenBank/DDBJ whole genome shotgun (WGS) entry which is preliminary data.</text>
</comment>
<feature type="repeat" description="ANK" evidence="3">
    <location>
        <begin position="71"/>
        <end position="103"/>
    </location>
</feature>